<accession>A0A8E2EUS8</accession>
<feature type="region of interest" description="Disordered" evidence="1">
    <location>
        <begin position="18"/>
        <end position="47"/>
    </location>
</feature>
<protein>
    <submittedName>
        <fullName evidence="2">Uncharacterized protein</fullName>
    </submittedName>
</protein>
<organism evidence="2 3">
    <name type="scientific">Glonium stellatum</name>
    <dbReference type="NCBI Taxonomy" id="574774"/>
    <lineage>
        <taxon>Eukaryota</taxon>
        <taxon>Fungi</taxon>
        <taxon>Dikarya</taxon>
        <taxon>Ascomycota</taxon>
        <taxon>Pezizomycotina</taxon>
        <taxon>Dothideomycetes</taxon>
        <taxon>Pleosporomycetidae</taxon>
        <taxon>Gloniales</taxon>
        <taxon>Gloniaceae</taxon>
        <taxon>Glonium</taxon>
    </lineage>
</organism>
<proteinExistence type="predicted"/>
<dbReference type="Proteomes" id="UP000250140">
    <property type="component" value="Unassembled WGS sequence"/>
</dbReference>
<evidence type="ECO:0000256" key="1">
    <source>
        <dbReference type="SAM" id="MobiDB-lite"/>
    </source>
</evidence>
<name>A0A8E2EUS8_9PEZI</name>
<reference evidence="2 3" key="1">
    <citation type="journal article" date="2016" name="Nat. Commun.">
        <title>Ectomycorrhizal ecology is imprinted in the genome of the dominant symbiotic fungus Cenococcum geophilum.</title>
        <authorList>
            <consortium name="DOE Joint Genome Institute"/>
            <person name="Peter M."/>
            <person name="Kohler A."/>
            <person name="Ohm R.A."/>
            <person name="Kuo A."/>
            <person name="Krutzmann J."/>
            <person name="Morin E."/>
            <person name="Arend M."/>
            <person name="Barry K.W."/>
            <person name="Binder M."/>
            <person name="Choi C."/>
            <person name="Clum A."/>
            <person name="Copeland A."/>
            <person name="Grisel N."/>
            <person name="Haridas S."/>
            <person name="Kipfer T."/>
            <person name="LaButti K."/>
            <person name="Lindquist E."/>
            <person name="Lipzen A."/>
            <person name="Maire R."/>
            <person name="Meier B."/>
            <person name="Mihaltcheva S."/>
            <person name="Molinier V."/>
            <person name="Murat C."/>
            <person name="Poggeler S."/>
            <person name="Quandt C.A."/>
            <person name="Sperisen C."/>
            <person name="Tritt A."/>
            <person name="Tisserant E."/>
            <person name="Crous P.W."/>
            <person name="Henrissat B."/>
            <person name="Nehls U."/>
            <person name="Egli S."/>
            <person name="Spatafora J.W."/>
            <person name="Grigoriev I.V."/>
            <person name="Martin F.M."/>
        </authorList>
    </citation>
    <scope>NUCLEOTIDE SEQUENCE [LARGE SCALE GENOMIC DNA]</scope>
    <source>
        <strain evidence="2 3">CBS 207.34</strain>
    </source>
</reference>
<keyword evidence="3" id="KW-1185">Reference proteome</keyword>
<sequence length="170" mass="18397">MSLSNTMHHVRNVLAGWDEQASVEGSQSGRRSGQSGRSVQSVQRSQSEVNITTRPLYISPAPFIAFSSFPGRTSESSIPPYFRISVNLGLQKFPPPTTWQAANASLANGSHLQPAKSPKLSERPILFLLPSPSSSCIEALQGVPQLAGSSCSPTFDAQYRSACPICWEYI</sequence>
<evidence type="ECO:0000313" key="3">
    <source>
        <dbReference type="Proteomes" id="UP000250140"/>
    </source>
</evidence>
<dbReference type="AlphaFoldDB" id="A0A8E2EUS8"/>
<dbReference type="EMBL" id="KV750393">
    <property type="protein sequence ID" value="OCL04991.1"/>
    <property type="molecule type" value="Genomic_DNA"/>
</dbReference>
<gene>
    <name evidence="2" type="ORF">AOQ84DRAFT_225339</name>
</gene>
<evidence type="ECO:0000313" key="2">
    <source>
        <dbReference type="EMBL" id="OCL04991.1"/>
    </source>
</evidence>
<feature type="compositionally biased region" description="Low complexity" evidence="1">
    <location>
        <begin position="22"/>
        <end position="47"/>
    </location>
</feature>